<feature type="domain" description="Rhodopsin" evidence="8">
    <location>
        <begin position="45"/>
        <end position="224"/>
    </location>
</feature>
<dbReference type="InterPro" id="IPR052337">
    <property type="entry name" value="SAT4-like"/>
</dbReference>
<feature type="region of interest" description="Disordered" evidence="6">
    <location>
        <begin position="312"/>
        <end position="333"/>
    </location>
</feature>
<keyword evidence="3 7" id="KW-1133">Transmembrane helix</keyword>
<evidence type="ECO:0000256" key="1">
    <source>
        <dbReference type="ARBA" id="ARBA00004141"/>
    </source>
</evidence>
<dbReference type="EMBL" id="AZGZ01000007">
    <property type="protein sequence ID" value="KZZ94048.1"/>
    <property type="molecule type" value="Genomic_DNA"/>
</dbReference>
<feature type="transmembrane region" description="Helical" evidence="7">
    <location>
        <begin position="163"/>
        <end position="188"/>
    </location>
</feature>
<sequence length="333" mass="37859">MLTTFTDKGDSHVIDLNDIVAWYLITLALGFITTSLRISIKLSPKNKERMCMEDYLIVGGTLSSMVIAAIIVALVNSDLMVIKDHFDLAMDHLYGTCLASAKLGILALYYRVFVSAVFRRFVIGTAILIVLWWISLELIAMTYCFPFRKIWEVSMEEGWCMNFQAVGFYETIANLVLNLWIFFLPLHPIVHLQTTLRRKIVYGLLFSCGAGTCVVSAFRINEMRFKNPKVRGMLFRKARSSGDDLYLYLSPTQRRQRQRSERTQVQANSHEQPMQDLETVNLTRSTSWSCSAESTPHSSVADIHDLERCDRALSENTDHISPVATEQPPHSSS</sequence>
<comment type="subcellular location">
    <subcellularLocation>
        <location evidence="1">Membrane</location>
        <topology evidence="1">Multi-pass membrane protein</topology>
    </subcellularLocation>
</comment>
<dbReference type="Pfam" id="PF20684">
    <property type="entry name" value="Fung_rhodopsin"/>
    <property type="match status" value="1"/>
</dbReference>
<proteinExistence type="inferred from homology"/>
<feature type="transmembrane region" description="Helical" evidence="7">
    <location>
        <begin position="20"/>
        <end position="40"/>
    </location>
</feature>
<evidence type="ECO:0000256" key="3">
    <source>
        <dbReference type="ARBA" id="ARBA00022989"/>
    </source>
</evidence>
<evidence type="ECO:0000259" key="8">
    <source>
        <dbReference type="Pfam" id="PF20684"/>
    </source>
</evidence>
<name>A0A168AKS3_9EURO</name>
<keyword evidence="2 7" id="KW-0812">Transmembrane</keyword>
<feature type="transmembrane region" description="Helical" evidence="7">
    <location>
        <begin position="52"/>
        <end position="73"/>
    </location>
</feature>
<feature type="compositionally biased region" description="Polar residues" evidence="6">
    <location>
        <begin position="267"/>
        <end position="278"/>
    </location>
</feature>
<evidence type="ECO:0000313" key="9">
    <source>
        <dbReference type="EMBL" id="KZZ94048.1"/>
    </source>
</evidence>
<comment type="similarity">
    <text evidence="5">Belongs to the SAT4 family.</text>
</comment>
<feature type="region of interest" description="Disordered" evidence="6">
    <location>
        <begin position="253"/>
        <end position="278"/>
    </location>
</feature>
<evidence type="ECO:0000313" key="10">
    <source>
        <dbReference type="Proteomes" id="UP000242877"/>
    </source>
</evidence>
<dbReference type="InterPro" id="IPR049326">
    <property type="entry name" value="Rhodopsin_dom_fungi"/>
</dbReference>
<feature type="transmembrane region" description="Helical" evidence="7">
    <location>
        <begin position="93"/>
        <end position="114"/>
    </location>
</feature>
<comment type="caution">
    <text evidence="9">The sequence shown here is derived from an EMBL/GenBank/DDBJ whole genome shotgun (WGS) entry which is preliminary data.</text>
</comment>
<dbReference type="VEuPathDB" id="FungiDB:AAP_02141"/>
<dbReference type="AlphaFoldDB" id="A0A168AKS3"/>
<keyword evidence="4 7" id="KW-0472">Membrane</keyword>
<evidence type="ECO:0000256" key="4">
    <source>
        <dbReference type="ARBA" id="ARBA00023136"/>
    </source>
</evidence>
<keyword evidence="10" id="KW-1185">Reference proteome</keyword>
<reference evidence="9 10" key="1">
    <citation type="journal article" date="2016" name="Genome Biol. Evol.">
        <title>Divergent and convergent evolution of fungal pathogenicity.</title>
        <authorList>
            <person name="Shang Y."/>
            <person name="Xiao G."/>
            <person name="Zheng P."/>
            <person name="Cen K."/>
            <person name="Zhan S."/>
            <person name="Wang C."/>
        </authorList>
    </citation>
    <scope>NUCLEOTIDE SEQUENCE [LARGE SCALE GENOMIC DNA]</scope>
    <source>
        <strain evidence="9 10">ARSEF 7405</strain>
    </source>
</reference>
<accession>A0A168AKS3</accession>
<dbReference type="OrthoDB" id="3529975at2759"/>
<evidence type="ECO:0000256" key="7">
    <source>
        <dbReference type="SAM" id="Phobius"/>
    </source>
</evidence>
<evidence type="ECO:0000256" key="5">
    <source>
        <dbReference type="ARBA" id="ARBA00038359"/>
    </source>
</evidence>
<organism evidence="9 10">
    <name type="scientific">Ascosphaera apis ARSEF 7405</name>
    <dbReference type="NCBI Taxonomy" id="392613"/>
    <lineage>
        <taxon>Eukaryota</taxon>
        <taxon>Fungi</taxon>
        <taxon>Dikarya</taxon>
        <taxon>Ascomycota</taxon>
        <taxon>Pezizomycotina</taxon>
        <taxon>Eurotiomycetes</taxon>
        <taxon>Eurotiomycetidae</taxon>
        <taxon>Onygenales</taxon>
        <taxon>Ascosphaeraceae</taxon>
        <taxon>Ascosphaera</taxon>
    </lineage>
</organism>
<dbReference type="Proteomes" id="UP000242877">
    <property type="component" value="Unassembled WGS sequence"/>
</dbReference>
<dbReference type="PANTHER" id="PTHR33048">
    <property type="entry name" value="PTH11-LIKE INTEGRAL MEMBRANE PROTEIN (AFU_ORTHOLOGUE AFUA_5G11245)"/>
    <property type="match status" value="1"/>
</dbReference>
<feature type="transmembrane region" description="Helical" evidence="7">
    <location>
        <begin position="200"/>
        <end position="220"/>
    </location>
</feature>
<dbReference type="PANTHER" id="PTHR33048:SF8">
    <property type="entry name" value="INTEGRAL MEMBRANE PROTEIN-RELATED"/>
    <property type="match status" value="1"/>
</dbReference>
<evidence type="ECO:0000256" key="6">
    <source>
        <dbReference type="SAM" id="MobiDB-lite"/>
    </source>
</evidence>
<gene>
    <name evidence="9" type="ORF">AAP_02141</name>
</gene>
<evidence type="ECO:0000256" key="2">
    <source>
        <dbReference type="ARBA" id="ARBA00022692"/>
    </source>
</evidence>
<feature type="transmembrane region" description="Helical" evidence="7">
    <location>
        <begin position="121"/>
        <end position="143"/>
    </location>
</feature>
<dbReference type="GO" id="GO:0016020">
    <property type="term" value="C:membrane"/>
    <property type="evidence" value="ECO:0007669"/>
    <property type="project" value="UniProtKB-SubCell"/>
</dbReference>
<protein>
    <submittedName>
        <fullName evidence="9">Integral membrane protein PTH11-like protein</fullName>
    </submittedName>
</protein>